<comment type="caution">
    <text evidence="1">The sequence shown here is derived from an EMBL/GenBank/DDBJ whole genome shotgun (WGS) entry which is preliminary data.</text>
</comment>
<evidence type="ECO:0000313" key="1">
    <source>
        <dbReference type="EMBL" id="KAK1456554.1"/>
    </source>
</evidence>
<reference evidence="1" key="1">
    <citation type="submission" date="2016-11" db="EMBL/GenBank/DDBJ databases">
        <title>The genome sequence of Colletotrichum cuscutae.</title>
        <authorList>
            <person name="Baroncelli R."/>
        </authorList>
    </citation>
    <scope>NUCLEOTIDE SEQUENCE</scope>
    <source>
        <strain evidence="1">IMI 304802</strain>
    </source>
</reference>
<dbReference type="EMBL" id="MPDP01000285">
    <property type="protein sequence ID" value="KAK1456554.1"/>
    <property type="molecule type" value="Genomic_DNA"/>
</dbReference>
<dbReference type="Proteomes" id="UP001239213">
    <property type="component" value="Unassembled WGS sequence"/>
</dbReference>
<name>A0AAI9XQK4_9PEZI</name>
<accession>A0AAI9XQK4</accession>
<protein>
    <submittedName>
        <fullName evidence="1">Uncharacterized protein</fullName>
    </submittedName>
</protein>
<proteinExistence type="predicted"/>
<gene>
    <name evidence="1" type="ORF">CCUS01_10002</name>
</gene>
<organism evidence="1 2">
    <name type="scientific">Colletotrichum cuscutae</name>
    <dbReference type="NCBI Taxonomy" id="1209917"/>
    <lineage>
        <taxon>Eukaryota</taxon>
        <taxon>Fungi</taxon>
        <taxon>Dikarya</taxon>
        <taxon>Ascomycota</taxon>
        <taxon>Pezizomycotina</taxon>
        <taxon>Sordariomycetes</taxon>
        <taxon>Hypocreomycetidae</taxon>
        <taxon>Glomerellales</taxon>
        <taxon>Glomerellaceae</taxon>
        <taxon>Colletotrichum</taxon>
        <taxon>Colletotrichum acutatum species complex</taxon>
    </lineage>
</organism>
<sequence length="201" mass="22726">MHLKRDASDLTPTNLGRRSSLMISTDWLVQYSAKRSPTNSASIFLPPLDSDSQSGYQDQYAINTPQLLRSGFKRLQRFFRGNARPKSPIVRFWYIARGLNLQVIGQHNHLRPKCLQKLTDFLKNRSESRGSNRCGVIQTIHIPLGSMPRPIARKCPTSPFQLAGQSGYREKNTSGKLTTADHRKEYFFPACPRCNISSTSG</sequence>
<evidence type="ECO:0000313" key="2">
    <source>
        <dbReference type="Proteomes" id="UP001239213"/>
    </source>
</evidence>
<keyword evidence="2" id="KW-1185">Reference proteome</keyword>
<dbReference type="AlphaFoldDB" id="A0AAI9XQK4"/>